<sequence>MIGAGPGGGGGGAIEELQTVAELPDSSTLDTGADFGECFCCADMP</sequence>
<reference evidence="2" key="1">
    <citation type="submission" date="2022-11" db="UniProtKB">
        <authorList>
            <consortium name="WormBaseParasite"/>
        </authorList>
    </citation>
    <scope>IDENTIFICATION</scope>
</reference>
<protein>
    <submittedName>
        <fullName evidence="2">Uncharacterized protein</fullName>
    </submittedName>
</protein>
<organism evidence="1 2">
    <name type="scientific">Parascaris equorum</name>
    <name type="common">Equine roundworm</name>
    <dbReference type="NCBI Taxonomy" id="6256"/>
    <lineage>
        <taxon>Eukaryota</taxon>
        <taxon>Metazoa</taxon>
        <taxon>Ecdysozoa</taxon>
        <taxon>Nematoda</taxon>
        <taxon>Chromadorea</taxon>
        <taxon>Rhabditida</taxon>
        <taxon>Spirurina</taxon>
        <taxon>Ascaridomorpha</taxon>
        <taxon>Ascaridoidea</taxon>
        <taxon>Ascarididae</taxon>
        <taxon>Parascaris</taxon>
    </lineage>
</organism>
<dbReference type="WBParaSite" id="PEQ_0000779601-mRNA-1">
    <property type="protein sequence ID" value="PEQ_0000779601-mRNA-1"/>
    <property type="gene ID" value="PEQ_0000779601"/>
</dbReference>
<evidence type="ECO:0000313" key="2">
    <source>
        <dbReference type="WBParaSite" id="PEQ_0000779601-mRNA-1"/>
    </source>
</evidence>
<name>A0A914RNB8_PAREQ</name>
<proteinExistence type="predicted"/>
<dbReference type="Proteomes" id="UP000887564">
    <property type="component" value="Unplaced"/>
</dbReference>
<keyword evidence="1" id="KW-1185">Reference proteome</keyword>
<dbReference type="AlphaFoldDB" id="A0A914RNB8"/>
<accession>A0A914RNB8</accession>
<evidence type="ECO:0000313" key="1">
    <source>
        <dbReference type="Proteomes" id="UP000887564"/>
    </source>
</evidence>